<protein>
    <submittedName>
        <fullName evidence="1">13138_t:CDS:1</fullName>
    </submittedName>
</protein>
<keyword evidence="2" id="KW-1185">Reference proteome</keyword>
<evidence type="ECO:0000313" key="1">
    <source>
        <dbReference type="EMBL" id="CAG8667708.1"/>
    </source>
</evidence>
<name>A0ACA9NP79_9GLOM</name>
<proteinExistence type="predicted"/>
<evidence type="ECO:0000313" key="2">
    <source>
        <dbReference type="Proteomes" id="UP000789525"/>
    </source>
</evidence>
<reference evidence="1" key="1">
    <citation type="submission" date="2021-06" db="EMBL/GenBank/DDBJ databases">
        <authorList>
            <person name="Kallberg Y."/>
            <person name="Tangrot J."/>
            <person name="Rosling A."/>
        </authorList>
    </citation>
    <scope>NUCLEOTIDE SEQUENCE</scope>
    <source>
        <strain evidence="1">CL356</strain>
    </source>
</reference>
<accession>A0ACA9NP79</accession>
<dbReference type="EMBL" id="CAJVPT010023898">
    <property type="protein sequence ID" value="CAG8667708.1"/>
    <property type="molecule type" value="Genomic_DNA"/>
</dbReference>
<sequence>MAVFVRLRDMFLTRRSIQDVSMKPCHLKVMLKDGTLVAFRIVATVCNPVTKMLISANDSNPEPGEGSDAKVKKGEDESNSGPSKGTNLKTKKTNNWPRAGKFTGKEEGQDCPEGLRMSNISQQLKRRTGISGKGYRSSRIAAIDESKSSRFSVTTATPQRGFELASEAKYNR</sequence>
<gene>
    <name evidence="1" type="ORF">ACOLOM_LOCUS8829</name>
</gene>
<organism evidence="1 2">
    <name type="scientific">Acaulospora colombiana</name>
    <dbReference type="NCBI Taxonomy" id="27376"/>
    <lineage>
        <taxon>Eukaryota</taxon>
        <taxon>Fungi</taxon>
        <taxon>Fungi incertae sedis</taxon>
        <taxon>Mucoromycota</taxon>
        <taxon>Glomeromycotina</taxon>
        <taxon>Glomeromycetes</taxon>
        <taxon>Diversisporales</taxon>
        <taxon>Acaulosporaceae</taxon>
        <taxon>Acaulospora</taxon>
    </lineage>
</organism>
<dbReference type="Proteomes" id="UP000789525">
    <property type="component" value="Unassembled WGS sequence"/>
</dbReference>
<comment type="caution">
    <text evidence="1">The sequence shown here is derived from an EMBL/GenBank/DDBJ whole genome shotgun (WGS) entry which is preliminary data.</text>
</comment>